<keyword evidence="5" id="KW-0472">Membrane</keyword>
<keyword evidence="7" id="KW-1185">Reference proteome</keyword>
<proteinExistence type="predicted"/>
<sequence length="188" mass="20753">MNQKRLFLAVVFVVCLAAIGYGLYWVASHSVEEVVEPVAPSVDMSMQGVELTRSASDGSRWTLVAKSADYHQDEALVDVHAPTLTWERQNEEPITVTADEGRVNQESGEAEMWPNVVIVSGENTVYAKQLNYSDAKRELVLTKDVRIEREGMDLEAPRVRLDLTTNEITATGGVTAVLIDSKKSTAEE</sequence>
<dbReference type="GO" id="GO:0015221">
    <property type="term" value="F:lipopolysaccharide transmembrane transporter activity"/>
    <property type="evidence" value="ECO:0007669"/>
    <property type="project" value="InterPro"/>
</dbReference>
<dbReference type="STRING" id="1121442.SAMN02745702_01578"/>
<dbReference type="InterPro" id="IPR010664">
    <property type="entry name" value="LipoPS_assembly_LptC-rel"/>
</dbReference>
<name>A0A1T4W4D2_9BACT</name>
<dbReference type="GO" id="GO:0005886">
    <property type="term" value="C:plasma membrane"/>
    <property type="evidence" value="ECO:0007669"/>
    <property type="project" value="InterPro"/>
</dbReference>
<evidence type="ECO:0000313" key="7">
    <source>
        <dbReference type="Proteomes" id="UP000189733"/>
    </source>
</evidence>
<dbReference type="EMBL" id="FUYA01000004">
    <property type="protein sequence ID" value="SKA71895.1"/>
    <property type="molecule type" value="Genomic_DNA"/>
</dbReference>
<keyword evidence="1" id="KW-1003">Cell membrane</keyword>
<dbReference type="OrthoDB" id="5452243at2"/>
<dbReference type="Gene3D" id="2.60.450.10">
    <property type="entry name" value="Lipopolysaccharide (LPS) transport protein A like domain"/>
    <property type="match status" value="1"/>
</dbReference>
<dbReference type="Proteomes" id="UP000189733">
    <property type="component" value="Unassembled WGS sequence"/>
</dbReference>
<protein>
    <submittedName>
        <fullName evidence="6">Lipopolysaccharide-assembly, LptC-related</fullName>
    </submittedName>
</protein>
<organism evidence="6 7">
    <name type="scientific">Desulfobaculum bizertense DSM 18034</name>
    <dbReference type="NCBI Taxonomy" id="1121442"/>
    <lineage>
        <taxon>Bacteria</taxon>
        <taxon>Pseudomonadati</taxon>
        <taxon>Thermodesulfobacteriota</taxon>
        <taxon>Desulfovibrionia</taxon>
        <taxon>Desulfovibrionales</taxon>
        <taxon>Desulfovibrionaceae</taxon>
        <taxon>Desulfobaculum</taxon>
    </lineage>
</organism>
<evidence type="ECO:0000256" key="2">
    <source>
        <dbReference type="ARBA" id="ARBA00022519"/>
    </source>
</evidence>
<accession>A0A1T4W4D2</accession>
<keyword evidence="3" id="KW-0812">Transmembrane</keyword>
<evidence type="ECO:0000256" key="1">
    <source>
        <dbReference type="ARBA" id="ARBA00022475"/>
    </source>
</evidence>
<evidence type="ECO:0000313" key="6">
    <source>
        <dbReference type="EMBL" id="SKA71895.1"/>
    </source>
</evidence>
<evidence type="ECO:0000256" key="5">
    <source>
        <dbReference type="ARBA" id="ARBA00023136"/>
    </source>
</evidence>
<dbReference type="InterPro" id="IPR052363">
    <property type="entry name" value="LPS_export_LptC"/>
</dbReference>
<dbReference type="InterPro" id="IPR026265">
    <property type="entry name" value="LptC"/>
</dbReference>
<dbReference type="GO" id="GO:0017089">
    <property type="term" value="F:glycolipid transfer activity"/>
    <property type="evidence" value="ECO:0007669"/>
    <property type="project" value="TreeGrafter"/>
</dbReference>
<keyword evidence="4" id="KW-1133">Transmembrane helix</keyword>
<dbReference type="RefSeq" id="WP_078684851.1">
    <property type="nucleotide sequence ID" value="NZ_FUYA01000004.1"/>
</dbReference>
<dbReference type="Pfam" id="PF06835">
    <property type="entry name" value="LptC"/>
    <property type="match status" value="1"/>
</dbReference>
<dbReference type="PANTHER" id="PTHR37481:SF1">
    <property type="entry name" value="LIPOPOLYSACCHARIDE EXPORT SYSTEM PROTEIN LPTC"/>
    <property type="match status" value="1"/>
</dbReference>
<dbReference type="NCBIfam" id="TIGR04409">
    <property type="entry name" value="LptC_YrbK"/>
    <property type="match status" value="1"/>
</dbReference>
<reference evidence="6 7" key="1">
    <citation type="submission" date="2017-02" db="EMBL/GenBank/DDBJ databases">
        <authorList>
            <person name="Peterson S.W."/>
        </authorList>
    </citation>
    <scope>NUCLEOTIDE SEQUENCE [LARGE SCALE GENOMIC DNA]</scope>
    <source>
        <strain evidence="6 7">DSM 18034</strain>
    </source>
</reference>
<evidence type="ECO:0000256" key="4">
    <source>
        <dbReference type="ARBA" id="ARBA00022989"/>
    </source>
</evidence>
<dbReference type="AlphaFoldDB" id="A0A1T4W4D2"/>
<dbReference type="PANTHER" id="PTHR37481">
    <property type="entry name" value="LIPOPOLYSACCHARIDE EXPORT SYSTEM PROTEIN LPTC"/>
    <property type="match status" value="1"/>
</dbReference>
<keyword evidence="2" id="KW-0997">Cell inner membrane</keyword>
<gene>
    <name evidence="6" type="ORF">SAMN02745702_01578</name>
</gene>
<dbReference type="GO" id="GO:0030288">
    <property type="term" value="C:outer membrane-bounded periplasmic space"/>
    <property type="evidence" value="ECO:0007669"/>
    <property type="project" value="TreeGrafter"/>
</dbReference>
<evidence type="ECO:0000256" key="3">
    <source>
        <dbReference type="ARBA" id="ARBA00022692"/>
    </source>
</evidence>